<dbReference type="InterPro" id="IPR046960">
    <property type="entry name" value="PPR_At4g14850-like_plant"/>
</dbReference>
<evidence type="ECO:0008006" key="5">
    <source>
        <dbReference type="Google" id="ProtNLM"/>
    </source>
</evidence>
<protein>
    <recommendedName>
        <fullName evidence="5">Pentacotripeptide-repeat region of PRORP domain-containing protein</fullName>
    </recommendedName>
</protein>
<evidence type="ECO:0000256" key="2">
    <source>
        <dbReference type="PROSITE-ProRule" id="PRU00708"/>
    </source>
</evidence>
<dbReference type="NCBIfam" id="TIGR00756">
    <property type="entry name" value="PPR"/>
    <property type="match status" value="3"/>
</dbReference>
<keyword evidence="4" id="KW-1185">Reference proteome</keyword>
<evidence type="ECO:0000256" key="1">
    <source>
        <dbReference type="ARBA" id="ARBA00022737"/>
    </source>
</evidence>
<name>A0A5P1E6Y5_ASPOF</name>
<dbReference type="GO" id="GO:0003723">
    <property type="term" value="F:RNA binding"/>
    <property type="evidence" value="ECO:0007669"/>
    <property type="project" value="InterPro"/>
</dbReference>
<accession>A0A5P1E6Y5</accession>
<feature type="repeat" description="PPR" evidence="2">
    <location>
        <begin position="429"/>
        <end position="463"/>
    </location>
</feature>
<dbReference type="FunFam" id="1.25.40.10:FF:000090">
    <property type="entry name" value="Pentatricopeptide repeat-containing protein, chloroplastic"/>
    <property type="match status" value="1"/>
</dbReference>
<dbReference type="GO" id="GO:0009451">
    <property type="term" value="P:RNA modification"/>
    <property type="evidence" value="ECO:0007669"/>
    <property type="project" value="InterPro"/>
</dbReference>
<organism evidence="3 4">
    <name type="scientific">Asparagus officinalis</name>
    <name type="common">Garden asparagus</name>
    <dbReference type="NCBI Taxonomy" id="4686"/>
    <lineage>
        <taxon>Eukaryota</taxon>
        <taxon>Viridiplantae</taxon>
        <taxon>Streptophyta</taxon>
        <taxon>Embryophyta</taxon>
        <taxon>Tracheophyta</taxon>
        <taxon>Spermatophyta</taxon>
        <taxon>Magnoliopsida</taxon>
        <taxon>Liliopsida</taxon>
        <taxon>Asparagales</taxon>
        <taxon>Asparagaceae</taxon>
        <taxon>Asparagoideae</taxon>
        <taxon>Asparagus</taxon>
    </lineage>
</organism>
<dbReference type="OrthoDB" id="185373at2759"/>
<dbReference type="FunFam" id="1.25.40.10:FF:000285">
    <property type="entry name" value="Pentatricopeptide repeat-containing protein, chloroplastic"/>
    <property type="match status" value="1"/>
</dbReference>
<feature type="repeat" description="PPR" evidence="2">
    <location>
        <begin position="191"/>
        <end position="225"/>
    </location>
</feature>
<dbReference type="Pfam" id="PF01535">
    <property type="entry name" value="PPR"/>
    <property type="match status" value="8"/>
</dbReference>
<dbReference type="InterPro" id="IPR002885">
    <property type="entry name" value="PPR_rpt"/>
</dbReference>
<gene>
    <name evidence="3" type="ORF">A4U43_C10F18110</name>
</gene>
<keyword evidence="1" id="KW-0677">Repeat</keyword>
<dbReference type="OMA" id="PEHYNCM"/>
<sequence>MLDFSSCSTLSNPFGFSSAFSNLDAIAHTLRHCGKIRAISRGKSLHSQIIKHGLYSIVFIANNLMGMYCDFKLYSDAQKLFDEMPERNVVSWTTSISAHMHAGNPYKALKVFTQMLDFAYEEPNRYTYSIVLKSCALVGDLEMGKWIHDRVSRNTQLRFDTVLVNAVLDMYVKCGSLEEARKVLDGDCPLNSTSWNTMISGYMKYGDLIEAENLFIQVSEPDAVSFNTMIAGFAKREDSMALDYVYMMHKGGIKLDNYTFPSALKMCGFLKSERMGEQIHAYIIKPGFMYSSFIGPSLIDMYSNCGRMNEATRLCDEYSTCVGSVSDQLALLNSMASGLVLNGRDKSSLNLVSKIHNSGLVLDAFMLSSALKACINLHNIRLGLQVHGFIITNGYQLDQIVGSILINLYAISGKLEDSLTLFRSLPHKDKISWTVLITNCVQKESIQLAFSLFRQMIYRKIEADHFVISSILKACASLPWLRGGEQVHSFCIRGGFESDNFILASLIDLYSKCGNIDDGLKVFESVTQKDTVCWTGIIVGCGYNGRAKEAIELLQTMTNSGEEPNNITFLGVLSACRHAGLVKEACDMFNRMRENHGLVPSLEHYCVMVDILSRDGRFEEAKKLLSDMPYEPGKNMWNAMLGASMTHQNADLGKLIILPFDSSGYATMANIYARLGMWEHATKLRELMRRVSHKESGKSWIEVGNYNKYG</sequence>
<dbReference type="PANTHER" id="PTHR47926:SF342">
    <property type="entry name" value="TETRATRICOPEPTIDE-LIKE HELICAL DOMAIN-CONTAINING PROTEIN-RELATED"/>
    <property type="match status" value="1"/>
</dbReference>
<dbReference type="InterPro" id="IPR011990">
    <property type="entry name" value="TPR-like_helical_dom_sf"/>
</dbReference>
<proteinExistence type="predicted"/>
<reference evidence="4" key="1">
    <citation type="journal article" date="2017" name="Nat. Commun.">
        <title>The asparagus genome sheds light on the origin and evolution of a young Y chromosome.</title>
        <authorList>
            <person name="Harkess A."/>
            <person name="Zhou J."/>
            <person name="Xu C."/>
            <person name="Bowers J.E."/>
            <person name="Van der Hulst R."/>
            <person name="Ayyampalayam S."/>
            <person name="Mercati F."/>
            <person name="Riccardi P."/>
            <person name="McKain M.R."/>
            <person name="Kakrana A."/>
            <person name="Tang H."/>
            <person name="Ray J."/>
            <person name="Groenendijk J."/>
            <person name="Arikit S."/>
            <person name="Mathioni S.M."/>
            <person name="Nakano M."/>
            <person name="Shan H."/>
            <person name="Telgmann-Rauber A."/>
            <person name="Kanno A."/>
            <person name="Yue Z."/>
            <person name="Chen H."/>
            <person name="Li W."/>
            <person name="Chen Y."/>
            <person name="Xu X."/>
            <person name="Zhang Y."/>
            <person name="Luo S."/>
            <person name="Chen H."/>
            <person name="Gao J."/>
            <person name="Mao Z."/>
            <person name="Pires J.C."/>
            <person name="Luo M."/>
            <person name="Kudrna D."/>
            <person name="Wing R.A."/>
            <person name="Meyers B.C."/>
            <person name="Yi K."/>
            <person name="Kong H."/>
            <person name="Lavrijsen P."/>
            <person name="Sunseri F."/>
            <person name="Falavigna A."/>
            <person name="Ye Y."/>
            <person name="Leebens-Mack J.H."/>
            <person name="Chen G."/>
        </authorList>
    </citation>
    <scope>NUCLEOTIDE SEQUENCE [LARGE SCALE GENOMIC DNA]</scope>
    <source>
        <strain evidence="4">cv. DH0086</strain>
    </source>
</reference>
<feature type="repeat" description="PPR" evidence="2">
    <location>
        <begin position="530"/>
        <end position="564"/>
    </location>
</feature>
<dbReference type="AlphaFoldDB" id="A0A5P1E6Y5"/>
<dbReference type="Proteomes" id="UP000243459">
    <property type="component" value="Chromosome 10"/>
</dbReference>
<dbReference type="Gene3D" id="1.25.40.10">
    <property type="entry name" value="Tetratricopeptide repeat domain"/>
    <property type="match status" value="4"/>
</dbReference>
<evidence type="ECO:0000313" key="3">
    <source>
        <dbReference type="EMBL" id="ONK57247.1"/>
    </source>
</evidence>
<dbReference type="Gramene" id="ONK57247">
    <property type="protein sequence ID" value="ONK57247"/>
    <property type="gene ID" value="A4U43_C10F18110"/>
</dbReference>
<dbReference type="Pfam" id="PF13041">
    <property type="entry name" value="PPR_2"/>
    <property type="match status" value="2"/>
</dbReference>
<evidence type="ECO:0000313" key="4">
    <source>
        <dbReference type="Proteomes" id="UP000243459"/>
    </source>
</evidence>
<dbReference type="PANTHER" id="PTHR47926">
    <property type="entry name" value="PENTATRICOPEPTIDE REPEAT-CONTAINING PROTEIN"/>
    <property type="match status" value="1"/>
</dbReference>
<dbReference type="PROSITE" id="PS51375">
    <property type="entry name" value="PPR"/>
    <property type="match status" value="4"/>
</dbReference>
<dbReference type="EMBL" id="CM007390">
    <property type="protein sequence ID" value="ONK57247.1"/>
    <property type="molecule type" value="Genomic_DNA"/>
</dbReference>
<feature type="repeat" description="PPR" evidence="2">
    <location>
        <begin position="88"/>
        <end position="122"/>
    </location>
</feature>